<name>A0A6C0BQU0_9ZZZZ</name>
<evidence type="ECO:0000313" key="2">
    <source>
        <dbReference type="EMBL" id="QHS94757.1"/>
    </source>
</evidence>
<organism evidence="2">
    <name type="scientific">viral metagenome</name>
    <dbReference type="NCBI Taxonomy" id="1070528"/>
    <lineage>
        <taxon>unclassified sequences</taxon>
        <taxon>metagenomes</taxon>
        <taxon>organismal metagenomes</taxon>
    </lineage>
</organism>
<keyword evidence="1" id="KW-0812">Transmembrane</keyword>
<keyword evidence="1" id="KW-0472">Membrane</keyword>
<dbReference type="AlphaFoldDB" id="A0A6C0BQU0"/>
<dbReference type="EMBL" id="MN739233">
    <property type="protein sequence ID" value="QHS94757.1"/>
    <property type="molecule type" value="Genomic_DNA"/>
</dbReference>
<reference evidence="2" key="1">
    <citation type="journal article" date="2020" name="Nature">
        <title>Giant virus diversity and host interactions through global metagenomics.</title>
        <authorList>
            <person name="Schulz F."/>
            <person name="Roux S."/>
            <person name="Paez-Espino D."/>
            <person name="Jungbluth S."/>
            <person name="Walsh D.A."/>
            <person name="Denef V.J."/>
            <person name="McMahon K.D."/>
            <person name="Konstantinidis K.T."/>
            <person name="Eloe-Fadrosh E.A."/>
            <person name="Kyrpides N.C."/>
            <person name="Woyke T."/>
        </authorList>
    </citation>
    <scope>NUCLEOTIDE SEQUENCE</scope>
    <source>
        <strain evidence="2">GVMAG-M-3300018428-16</strain>
    </source>
</reference>
<protein>
    <submittedName>
        <fullName evidence="2">Uncharacterized protein</fullName>
    </submittedName>
</protein>
<sequence>MATPIPKSIKDLCTPAALYFVMSFLALLIMMVQNYGNTDTYCVGEYECNVSSTIFIFVLKSIYILFWTWILDLICKSGYAKMSWFLVLFPFVLLFILIGLMFIM</sequence>
<feature type="transmembrane region" description="Helical" evidence="1">
    <location>
        <begin position="12"/>
        <end position="32"/>
    </location>
</feature>
<proteinExistence type="predicted"/>
<feature type="transmembrane region" description="Helical" evidence="1">
    <location>
        <begin position="83"/>
        <end position="103"/>
    </location>
</feature>
<accession>A0A6C0BQU0</accession>
<evidence type="ECO:0000256" key="1">
    <source>
        <dbReference type="SAM" id="Phobius"/>
    </source>
</evidence>
<feature type="transmembrane region" description="Helical" evidence="1">
    <location>
        <begin position="52"/>
        <end position="71"/>
    </location>
</feature>
<keyword evidence="1" id="KW-1133">Transmembrane helix</keyword>